<dbReference type="PANTHER" id="PTHR43466:SF1">
    <property type="entry name" value="2-OXO-4-HYDROXY-4-CARBOXY-5-UREIDOIMIDAZOLINE DECARBOXYLASE-RELATED"/>
    <property type="match status" value="1"/>
</dbReference>
<sequence length="173" mass="19348">MSSLTLRQLNALPAAEFVARLGGVFEHSAWVAQGVASQRPFDSIDALHQAMTVCVQTASPQAQLQLIRAHPELAGKAAVRGELTEHSTREQAGAGLDQCSEQEYKALTQLNRQYLDKFGFPFILAVRGYDRAGIIAQMQRRLANDVDQEQNESLRQIYQIARYRLDDIFSDLE</sequence>
<dbReference type="RefSeq" id="WP_128354631.1">
    <property type="nucleotide sequence ID" value="NZ_CP022987.1"/>
</dbReference>
<dbReference type="Pfam" id="PF09349">
    <property type="entry name" value="OHCU_decarbox"/>
    <property type="match status" value="1"/>
</dbReference>
<name>A0A410GBC5_9BURK</name>
<dbReference type="AlphaFoldDB" id="A0A410GBC5"/>
<dbReference type="GO" id="GO:0000255">
    <property type="term" value="P:allantoin metabolic process"/>
    <property type="evidence" value="ECO:0007669"/>
    <property type="project" value="InterPro"/>
</dbReference>
<evidence type="ECO:0000256" key="2">
    <source>
        <dbReference type="ARBA" id="ARBA00004754"/>
    </source>
</evidence>
<dbReference type="GO" id="GO:0006144">
    <property type="term" value="P:purine nucleobase metabolic process"/>
    <property type="evidence" value="ECO:0007669"/>
    <property type="project" value="UniProtKB-KW"/>
</dbReference>
<evidence type="ECO:0000259" key="7">
    <source>
        <dbReference type="Pfam" id="PF09349"/>
    </source>
</evidence>
<comment type="pathway">
    <text evidence="2">Purine metabolism; urate degradation; (S)-allantoin from urate: step 3/3.</text>
</comment>
<evidence type="ECO:0000256" key="6">
    <source>
        <dbReference type="ARBA" id="ARBA00023239"/>
    </source>
</evidence>
<comment type="catalytic activity">
    <reaction evidence="1">
        <text>5-hydroxy-2-oxo-4-ureido-2,5-dihydro-1H-imidazole-5-carboxylate + H(+) = (S)-allantoin + CO2</text>
        <dbReference type="Rhea" id="RHEA:26301"/>
        <dbReference type="ChEBI" id="CHEBI:15378"/>
        <dbReference type="ChEBI" id="CHEBI:15678"/>
        <dbReference type="ChEBI" id="CHEBI:16526"/>
        <dbReference type="ChEBI" id="CHEBI:58639"/>
        <dbReference type="EC" id="4.1.1.97"/>
    </reaction>
</comment>
<gene>
    <name evidence="8" type="primary">uraD</name>
    <name evidence="8" type="ORF">CKA81_06870</name>
</gene>
<keyword evidence="6" id="KW-0456">Lyase</keyword>
<reference evidence="8 9" key="1">
    <citation type="submission" date="2017-08" db="EMBL/GenBank/DDBJ databases">
        <authorList>
            <person name="Park S.-J."/>
            <person name="Kim H."/>
        </authorList>
    </citation>
    <scope>NUCLEOTIDE SEQUENCE [LARGE SCALE GENOMIC DNA]</scope>
    <source>
        <strain evidence="9">ye3</strain>
    </source>
</reference>
<evidence type="ECO:0000313" key="9">
    <source>
        <dbReference type="Proteomes" id="UP000283474"/>
    </source>
</evidence>
<dbReference type="PANTHER" id="PTHR43466">
    <property type="entry name" value="2-OXO-4-HYDROXY-4-CARBOXY-5-UREIDOIMIDAZOLINE DECARBOXYLASE-RELATED"/>
    <property type="match status" value="1"/>
</dbReference>
<dbReference type="InterPro" id="IPR036778">
    <property type="entry name" value="OHCU_decarboxylase_sf"/>
</dbReference>
<evidence type="ECO:0000256" key="1">
    <source>
        <dbReference type="ARBA" id="ARBA00001163"/>
    </source>
</evidence>
<keyword evidence="4" id="KW-0659">Purine metabolism</keyword>
<protein>
    <recommendedName>
        <fullName evidence="3">2-oxo-4-hydroxy-4-carboxy-5-ureidoimidazoline decarboxylase</fullName>
        <ecNumber evidence="3">4.1.1.97</ecNumber>
    </recommendedName>
</protein>
<proteinExistence type="predicted"/>
<accession>A0A410GBC5</accession>
<evidence type="ECO:0000256" key="3">
    <source>
        <dbReference type="ARBA" id="ARBA00012257"/>
    </source>
</evidence>
<dbReference type="GO" id="GO:0019628">
    <property type="term" value="P:urate catabolic process"/>
    <property type="evidence" value="ECO:0007669"/>
    <property type="project" value="UniProtKB-UniPathway"/>
</dbReference>
<keyword evidence="5" id="KW-0210">Decarboxylase</keyword>
<dbReference type="InterPro" id="IPR018020">
    <property type="entry name" value="OHCU_decarboxylase"/>
</dbReference>
<evidence type="ECO:0000256" key="4">
    <source>
        <dbReference type="ARBA" id="ARBA00022631"/>
    </source>
</evidence>
<dbReference type="KEGG" id="pus:CKA81_06870"/>
<dbReference type="SUPFAM" id="SSF158694">
    <property type="entry name" value="UraD-Like"/>
    <property type="match status" value="1"/>
</dbReference>
<evidence type="ECO:0000256" key="5">
    <source>
        <dbReference type="ARBA" id="ARBA00022793"/>
    </source>
</evidence>
<keyword evidence="9" id="KW-1185">Reference proteome</keyword>
<dbReference type="InterPro" id="IPR017580">
    <property type="entry name" value="OHCU_decarboxylase-1"/>
</dbReference>
<organism evidence="8 9">
    <name type="scientific">Pollutimonas thiosulfatoxidans</name>
    <dbReference type="NCBI Taxonomy" id="2028345"/>
    <lineage>
        <taxon>Bacteria</taxon>
        <taxon>Pseudomonadati</taxon>
        <taxon>Pseudomonadota</taxon>
        <taxon>Betaproteobacteria</taxon>
        <taxon>Burkholderiales</taxon>
        <taxon>Alcaligenaceae</taxon>
        <taxon>Pollutimonas</taxon>
    </lineage>
</organism>
<dbReference type="GO" id="GO:0051997">
    <property type="term" value="F:2-oxo-4-hydroxy-4-carboxy-5-ureidoimidazoline decarboxylase activity"/>
    <property type="evidence" value="ECO:0007669"/>
    <property type="project" value="UniProtKB-EC"/>
</dbReference>
<dbReference type="OrthoDB" id="9808195at2"/>
<evidence type="ECO:0000313" key="8">
    <source>
        <dbReference type="EMBL" id="QAA93589.1"/>
    </source>
</evidence>
<dbReference type="Gene3D" id="1.10.3330.10">
    <property type="entry name" value="Oxo-4-hydroxy-4-carboxy-5-ureidoimidazoline decarboxylase"/>
    <property type="match status" value="1"/>
</dbReference>
<dbReference type="UniPathway" id="UPA00394">
    <property type="reaction ID" value="UER00652"/>
</dbReference>
<dbReference type="Proteomes" id="UP000283474">
    <property type="component" value="Chromosome"/>
</dbReference>
<dbReference type="EC" id="4.1.1.97" evidence="3"/>
<feature type="domain" description="Oxo-4-hydroxy-4-carboxy-5-ureidoimidazoline decarboxylase" evidence="7">
    <location>
        <begin position="10"/>
        <end position="166"/>
    </location>
</feature>
<dbReference type="EMBL" id="CP022987">
    <property type="protein sequence ID" value="QAA93589.1"/>
    <property type="molecule type" value="Genomic_DNA"/>
</dbReference>
<dbReference type="NCBIfam" id="TIGR03164">
    <property type="entry name" value="UHCUDC"/>
    <property type="match status" value="1"/>
</dbReference>